<dbReference type="Gene3D" id="3.40.50.880">
    <property type="match status" value="1"/>
</dbReference>
<proteinExistence type="predicted"/>
<dbReference type="PANTHER" id="PTHR43068:SF1">
    <property type="entry name" value="SLR1854 PROTEIN"/>
    <property type="match status" value="1"/>
</dbReference>
<dbReference type="SUPFAM" id="SSF52317">
    <property type="entry name" value="Class I glutamine amidotransferase-like"/>
    <property type="match status" value="1"/>
</dbReference>
<dbReference type="Proteomes" id="UP000298347">
    <property type="component" value="Unassembled WGS sequence"/>
</dbReference>
<comment type="caution">
    <text evidence="1">The sequence shown here is derived from an EMBL/GenBank/DDBJ whole genome shotgun (WGS) entry which is preliminary data.</text>
</comment>
<keyword evidence="2" id="KW-1185">Reference proteome</keyword>
<dbReference type="Pfam" id="PF17124">
    <property type="entry name" value="ThiJ_like"/>
    <property type="match status" value="1"/>
</dbReference>
<evidence type="ECO:0000313" key="1">
    <source>
        <dbReference type="EMBL" id="TGA97985.1"/>
    </source>
</evidence>
<reference evidence="1 2" key="1">
    <citation type="journal article" date="2015" name="Int. J. Syst. Evol. Microbiol.">
        <title>Sporolactobacillus shoreae sp. nov. and Sporolactobacillus spathodeae sp. nov., two spore-forming lactic acid bacteria isolated from tree barks in Thailand.</title>
        <authorList>
            <person name="Thamacharoensuk T."/>
            <person name="Kitahara M."/>
            <person name="Ohkuma M."/>
            <person name="Thongchul N."/>
            <person name="Tanasupawat S."/>
        </authorList>
    </citation>
    <scope>NUCLEOTIDE SEQUENCE [LARGE SCALE GENOMIC DNA]</scope>
    <source>
        <strain evidence="1 2">BK92</strain>
    </source>
</reference>
<dbReference type="OrthoDB" id="9792284at2"/>
<dbReference type="InterPro" id="IPR032633">
    <property type="entry name" value="ThiJ-like"/>
</dbReference>
<sequence>MGKKVLIPIPSRDFDPTEVVTPWLRLRAAGYQPIFATPDGKRGYTDPLLLKGVLFGRLGAKKEIVESYHSQLGKDSSFLNPIVYETVSAADYDGLLLPGGHAPGMKTYLESTALQKTVLEFWNSKKPIAAICHGTIVLARTIDPETGRSIIYNKTMTSLTKLLERTAYYLTAWARGSYYRTYPEYVQDEVSGTMRDRANYQTGPLPTKPFFVRDGKLLTARWPGDADLFADEFVKMLDEARLFRVKS</sequence>
<dbReference type="PANTHER" id="PTHR43068">
    <property type="entry name" value="SLR1854 PROTEIN"/>
    <property type="match status" value="1"/>
</dbReference>
<dbReference type="InterPro" id="IPR029062">
    <property type="entry name" value="Class_I_gatase-like"/>
</dbReference>
<gene>
    <name evidence="1" type="ORF">E4665_09985</name>
</gene>
<organism evidence="1 2">
    <name type="scientific">Sporolactobacillus shoreae</name>
    <dbReference type="NCBI Taxonomy" id="1465501"/>
    <lineage>
        <taxon>Bacteria</taxon>
        <taxon>Bacillati</taxon>
        <taxon>Bacillota</taxon>
        <taxon>Bacilli</taxon>
        <taxon>Bacillales</taxon>
        <taxon>Sporolactobacillaceae</taxon>
        <taxon>Sporolactobacillus</taxon>
    </lineage>
</organism>
<protein>
    <submittedName>
        <fullName evidence="1">Thiamine biosynthesis protein ThiJ</fullName>
    </submittedName>
</protein>
<dbReference type="EMBL" id="SRJD01000010">
    <property type="protein sequence ID" value="TGA97985.1"/>
    <property type="molecule type" value="Genomic_DNA"/>
</dbReference>
<name>A0A4Z0GNP4_9BACL</name>
<dbReference type="AlphaFoldDB" id="A0A4Z0GNP4"/>
<evidence type="ECO:0000313" key="2">
    <source>
        <dbReference type="Proteomes" id="UP000298347"/>
    </source>
</evidence>
<accession>A0A4Z0GNP4</accession>
<dbReference type="RefSeq" id="WP_135348649.1">
    <property type="nucleotide sequence ID" value="NZ_SRJD01000010.1"/>
</dbReference>